<dbReference type="GO" id="GO:0005739">
    <property type="term" value="C:mitochondrion"/>
    <property type="evidence" value="ECO:0007669"/>
    <property type="project" value="UniProtKB-SubCell"/>
</dbReference>
<dbReference type="RefSeq" id="XP_056065436.1">
    <property type="nucleotide sequence ID" value="XM_056220133.1"/>
</dbReference>
<dbReference type="PANTHER" id="PTHR48182">
    <property type="entry name" value="PROTEIN SERAC1"/>
    <property type="match status" value="1"/>
</dbReference>
<evidence type="ECO:0000256" key="1">
    <source>
        <dbReference type="ARBA" id="ARBA00004173"/>
    </source>
</evidence>
<protein>
    <recommendedName>
        <fullName evidence="10">DUF676 domain-containing protein</fullName>
    </recommendedName>
</protein>
<evidence type="ECO:0000313" key="8">
    <source>
        <dbReference type="EMBL" id="KAJ4345272.1"/>
    </source>
</evidence>
<keyword evidence="6" id="KW-0472">Membrane</keyword>
<comment type="caution">
    <text evidence="8">The sequence shown here is derived from an EMBL/GenBank/DDBJ whole genome shotgun (WGS) entry which is preliminary data.</text>
</comment>
<proteinExistence type="predicted"/>
<dbReference type="GO" id="GO:0005783">
    <property type="term" value="C:endoplasmic reticulum"/>
    <property type="evidence" value="ECO:0007669"/>
    <property type="project" value="UniProtKB-SubCell"/>
</dbReference>
<keyword evidence="5" id="KW-0496">Mitochondrion</keyword>
<evidence type="ECO:0000256" key="3">
    <source>
        <dbReference type="ARBA" id="ARBA00004370"/>
    </source>
</evidence>
<dbReference type="InterPro" id="IPR029058">
    <property type="entry name" value="AB_hydrolase_fold"/>
</dbReference>
<evidence type="ECO:0000256" key="4">
    <source>
        <dbReference type="ARBA" id="ARBA00022824"/>
    </source>
</evidence>
<evidence type="ECO:0000256" key="7">
    <source>
        <dbReference type="SAM" id="MobiDB-lite"/>
    </source>
</evidence>
<dbReference type="OrthoDB" id="5086500at2759"/>
<comment type="subcellular location">
    <subcellularLocation>
        <location evidence="2">Endoplasmic reticulum</location>
    </subcellularLocation>
    <subcellularLocation>
        <location evidence="3">Membrane</location>
    </subcellularLocation>
    <subcellularLocation>
        <location evidence="1">Mitochondrion</location>
    </subcellularLocation>
</comment>
<dbReference type="PANTHER" id="PTHR48182:SF2">
    <property type="entry name" value="PROTEIN SERAC1"/>
    <property type="match status" value="1"/>
</dbReference>
<accession>A0A9W9C5A3</accession>
<dbReference type="GO" id="GO:0016020">
    <property type="term" value="C:membrane"/>
    <property type="evidence" value="ECO:0007669"/>
    <property type="project" value="UniProtKB-SubCell"/>
</dbReference>
<dbReference type="InterPro" id="IPR052374">
    <property type="entry name" value="SERAC1"/>
</dbReference>
<keyword evidence="4" id="KW-0256">Endoplasmic reticulum</keyword>
<keyword evidence="9" id="KW-1185">Reference proteome</keyword>
<evidence type="ECO:0008006" key="10">
    <source>
        <dbReference type="Google" id="ProtNLM"/>
    </source>
</evidence>
<evidence type="ECO:0000256" key="5">
    <source>
        <dbReference type="ARBA" id="ARBA00023128"/>
    </source>
</evidence>
<gene>
    <name evidence="8" type="ORF">N0V89_011402</name>
</gene>
<feature type="region of interest" description="Disordered" evidence="7">
    <location>
        <begin position="237"/>
        <end position="269"/>
    </location>
</feature>
<dbReference type="EMBL" id="JAPEUX010000009">
    <property type="protein sequence ID" value="KAJ4345272.1"/>
    <property type="molecule type" value="Genomic_DNA"/>
</dbReference>
<dbReference type="SUPFAM" id="SSF53474">
    <property type="entry name" value="alpha/beta-Hydrolases"/>
    <property type="match status" value="1"/>
</dbReference>
<evidence type="ECO:0000256" key="6">
    <source>
        <dbReference type="ARBA" id="ARBA00023136"/>
    </source>
</evidence>
<evidence type="ECO:0000256" key="2">
    <source>
        <dbReference type="ARBA" id="ARBA00004240"/>
    </source>
</evidence>
<sequence length="545" mass="61938">MWPWFPKQSSSGTISRLLSHGIKPFPKGSYTLFEPEDVEVDIVFIHDLTENRDEAWRLTESNDPWPKQLLPGQVKARIVAFGYDAGKMAKLGDMLDSEKLEQHAKELLKDYPFRLSSTSPSDALHGDTQETQPGLIQTPVGIERSVIFVAHGFGGLVYEQYLSAEWAVLPDFEPIPIDKSHFEMTKLIETDPAFSRIAELLNKRAEELRLKSVDDEELPSPRDPLSDMKKIFGYVKPQPQPQLQPQPSIQADTSAPGKAPQEPEDRHPNVLRDNITVLYDKGKESTIDIVFVHGWNGHPETTWTHSDTKFFWPWDLRKHFPDARVMVYGYDVEFSPNMQSKVIELIEGPAITLIRSLEDRRQKVFEQYRPLVFIAHSFGGLVVKKALILASETPTEADPRRSIHTAARAVVFFGTPNAHSSFSSMAQVLLNIAKMSFTNVPPNSVYALRSLSDEVLALTDRFRRIVFELISLVIYTCVETKITPKVGELVVRKDSAVFGYPNERTVFINADHEHMVKFTHEDDDGYKKVRDIIQSMERRVISAPK</sequence>
<dbReference type="AlphaFoldDB" id="A0A9W9C5A3"/>
<dbReference type="Gene3D" id="3.40.50.1820">
    <property type="entry name" value="alpha/beta hydrolase"/>
    <property type="match status" value="1"/>
</dbReference>
<dbReference type="Proteomes" id="UP001140513">
    <property type="component" value="Unassembled WGS sequence"/>
</dbReference>
<dbReference type="GeneID" id="80914932"/>
<organism evidence="8 9">
    <name type="scientific">Didymosphaeria variabile</name>
    <dbReference type="NCBI Taxonomy" id="1932322"/>
    <lineage>
        <taxon>Eukaryota</taxon>
        <taxon>Fungi</taxon>
        <taxon>Dikarya</taxon>
        <taxon>Ascomycota</taxon>
        <taxon>Pezizomycotina</taxon>
        <taxon>Dothideomycetes</taxon>
        <taxon>Pleosporomycetidae</taxon>
        <taxon>Pleosporales</taxon>
        <taxon>Massarineae</taxon>
        <taxon>Didymosphaeriaceae</taxon>
        <taxon>Didymosphaeria</taxon>
    </lineage>
</organism>
<evidence type="ECO:0000313" key="9">
    <source>
        <dbReference type="Proteomes" id="UP001140513"/>
    </source>
</evidence>
<name>A0A9W9C5A3_9PLEO</name>
<reference evidence="8" key="1">
    <citation type="submission" date="2022-10" db="EMBL/GenBank/DDBJ databases">
        <title>Tapping the CABI collections for fungal endophytes: first genome assemblies for Collariella, Neodidymelliopsis, Ascochyta clinopodiicola, Didymella pomorum, Didymosphaeria variabile, Neocosmospora piperis and Neocucurbitaria cava.</title>
        <authorList>
            <person name="Hill R."/>
        </authorList>
    </citation>
    <scope>NUCLEOTIDE SEQUENCE</scope>
    <source>
        <strain evidence="8">IMI 356815</strain>
    </source>
</reference>